<dbReference type="Proteomes" id="UP000183404">
    <property type="component" value="Unassembled WGS sequence"/>
</dbReference>
<gene>
    <name evidence="1" type="ORF">SAMN04244560_00272</name>
</gene>
<dbReference type="InterPro" id="IPR012933">
    <property type="entry name" value="HicA_mRNA_interferase"/>
</dbReference>
<dbReference type="RefSeq" id="WP_003869675.1">
    <property type="nucleotide sequence ID" value="NZ_FNBS01000004.1"/>
</dbReference>
<dbReference type="Pfam" id="PF07927">
    <property type="entry name" value="HicA_toxin"/>
    <property type="match status" value="1"/>
</dbReference>
<proteinExistence type="predicted"/>
<dbReference type="EMBL" id="FNBS01000004">
    <property type="protein sequence ID" value="SDF12170.1"/>
    <property type="molecule type" value="Genomic_DNA"/>
</dbReference>
<evidence type="ECO:0000313" key="2">
    <source>
        <dbReference type="Proteomes" id="UP000183404"/>
    </source>
</evidence>
<name>A0A1G7IHE1_THETY</name>
<dbReference type="GO" id="GO:0003729">
    <property type="term" value="F:mRNA binding"/>
    <property type="evidence" value="ECO:0007669"/>
    <property type="project" value="InterPro"/>
</dbReference>
<dbReference type="AlphaFoldDB" id="A0A1G7IHE1"/>
<accession>A0A1G7IHE1</accession>
<reference evidence="1 2" key="1">
    <citation type="submission" date="2016-10" db="EMBL/GenBank/DDBJ databases">
        <authorList>
            <person name="de Groot N.N."/>
        </authorList>
    </citation>
    <scope>NUCLEOTIDE SEQUENCE [LARGE SCALE GENOMIC DNA]</scope>
    <source>
        <strain evidence="1 2">DSM 569</strain>
    </source>
</reference>
<organism evidence="1 2">
    <name type="scientific">Thermoanaerobacter thermohydrosulfuricus</name>
    <name type="common">Clostridium thermohydrosulfuricum</name>
    <dbReference type="NCBI Taxonomy" id="1516"/>
    <lineage>
        <taxon>Bacteria</taxon>
        <taxon>Bacillati</taxon>
        <taxon>Bacillota</taxon>
        <taxon>Clostridia</taxon>
        <taxon>Thermoanaerobacterales</taxon>
        <taxon>Thermoanaerobacteraceae</taxon>
        <taxon>Thermoanaerobacter</taxon>
    </lineage>
</organism>
<evidence type="ECO:0000313" key="1">
    <source>
        <dbReference type="EMBL" id="SDF12170.1"/>
    </source>
</evidence>
<protein>
    <submittedName>
        <fullName evidence="1">HicA toxin of toxin-antitoxin</fullName>
    </submittedName>
</protein>
<dbReference type="SUPFAM" id="SSF54786">
    <property type="entry name" value="YcfA/nrd intein domain"/>
    <property type="match status" value="1"/>
</dbReference>
<sequence length="88" mass="10276">MSQIKKLYKKIKENPKNVRFEEIDKILKYFGFEAREPGSGSSHITYSHADLEDILTIPKGRPHIKAVYVKKALKLIELLDVKFEDEEE</sequence>